<dbReference type="RefSeq" id="WP_382414621.1">
    <property type="nucleotide sequence ID" value="NZ_AP031500.1"/>
</dbReference>
<dbReference type="Gene3D" id="3.40.190.10">
    <property type="entry name" value="Periplasmic binding protein-like II"/>
    <property type="match status" value="2"/>
</dbReference>
<reference evidence="4" key="1">
    <citation type="journal article" date="2019" name="Int. J. Syst. Evol. Microbiol.">
        <title>The Global Catalogue of Microorganisms (GCM) 10K type strain sequencing project: providing services to taxonomists for standard genome sequencing and annotation.</title>
        <authorList>
            <consortium name="The Broad Institute Genomics Platform"/>
            <consortium name="The Broad Institute Genome Sequencing Center for Infectious Disease"/>
            <person name="Wu L."/>
            <person name="Ma J."/>
        </authorList>
    </citation>
    <scope>NUCLEOTIDE SEQUENCE [LARGE SCALE GENOMIC DNA]</scope>
    <source>
        <strain evidence="4">KCTC 52141</strain>
    </source>
</reference>
<organism evidence="3 4">
    <name type="scientific">Gilvimarinus japonicus</name>
    <dbReference type="NCBI Taxonomy" id="1796469"/>
    <lineage>
        <taxon>Bacteria</taxon>
        <taxon>Pseudomonadati</taxon>
        <taxon>Pseudomonadota</taxon>
        <taxon>Gammaproteobacteria</taxon>
        <taxon>Cellvibrionales</taxon>
        <taxon>Cellvibrionaceae</taxon>
        <taxon>Gilvimarinus</taxon>
    </lineage>
</organism>
<proteinExistence type="inferred from homology"/>
<dbReference type="Proteomes" id="UP001595548">
    <property type="component" value="Unassembled WGS sequence"/>
</dbReference>
<keyword evidence="4" id="KW-1185">Reference proteome</keyword>
<sequence length="256" mass="28139">MNNNDFFKKARRPLGPILALLTAFASPLGNAASEPGEPKETLKMVTLAAPPWASQSVQSGEIEGAFVDIVKALTERTGYQFDITLTPFVRAGREIERGTQDCTILAPLDSEKVIAGELTFQHPLGAIPRQGLSLNRYEDLSGQRISVLRGGSLSERFDADTTLEKVFDTDYATGLRKVARERVDVVVGAIPTLLYIARMEGITAELGEPLVLRNIPLMFQCSKISTHLDAMPAINQALRDMRDEGVFDTIQQQHEL</sequence>
<comment type="similarity">
    <text evidence="1">Belongs to the bacterial solute-binding protein 3 family.</text>
</comment>
<evidence type="ECO:0000313" key="4">
    <source>
        <dbReference type="Proteomes" id="UP001595548"/>
    </source>
</evidence>
<evidence type="ECO:0000256" key="1">
    <source>
        <dbReference type="ARBA" id="ARBA00010333"/>
    </source>
</evidence>
<feature type="chain" id="PRO_5045180044" evidence="2">
    <location>
        <begin position="32"/>
        <end position="256"/>
    </location>
</feature>
<gene>
    <name evidence="3" type="ORF">ACFOEB_04190</name>
</gene>
<name>A0ABV7HNT5_9GAMM</name>
<dbReference type="SUPFAM" id="SSF53850">
    <property type="entry name" value="Periplasmic binding protein-like II"/>
    <property type="match status" value="1"/>
</dbReference>
<evidence type="ECO:0000256" key="2">
    <source>
        <dbReference type="SAM" id="SignalP"/>
    </source>
</evidence>
<comment type="caution">
    <text evidence="3">The sequence shown here is derived from an EMBL/GenBank/DDBJ whole genome shotgun (WGS) entry which is preliminary data.</text>
</comment>
<accession>A0ABV7HNT5</accession>
<protein>
    <submittedName>
        <fullName evidence="3">Substrate-binding periplasmic protein</fullName>
    </submittedName>
</protein>
<dbReference type="EMBL" id="JBHRTL010000004">
    <property type="protein sequence ID" value="MFC3154393.1"/>
    <property type="molecule type" value="Genomic_DNA"/>
</dbReference>
<feature type="signal peptide" evidence="2">
    <location>
        <begin position="1"/>
        <end position="31"/>
    </location>
</feature>
<dbReference type="PANTHER" id="PTHR35936">
    <property type="entry name" value="MEMBRANE-BOUND LYTIC MUREIN TRANSGLYCOSYLASE F"/>
    <property type="match status" value="1"/>
</dbReference>
<dbReference type="PANTHER" id="PTHR35936:SF25">
    <property type="entry name" value="ABC TRANSPORTER SUBSTRATE-BINDING PROTEIN"/>
    <property type="match status" value="1"/>
</dbReference>
<evidence type="ECO:0000313" key="3">
    <source>
        <dbReference type="EMBL" id="MFC3154393.1"/>
    </source>
</evidence>
<keyword evidence="2" id="KW-0732">Signal</keyword>